<evidence type="ECO:0000313" key="6">
    <source>
        <dbReference type="Proteomes" id="UP001152799"/>
    </source>
</evidence>
<dbReference type="EMBL" id="OU892278">
    <property type="protein sequence ID" value="CAH1126010.1"/>
    <property type="molecule type" value="Genomic_DNA"/>
</dbReference>
<dbReference type="PANTHER" id="PTHR11008:SF32">
    <property type="entry name" value="CIRCADIAN CLOCK-CONTROLLED PROTEIN DAYWAKE-RELATED"/>
    <property type="match status" value="1"/>
</dbReference>
<organism evidence="5 6">
    <name type="scientific">Ceutorhynchus assimilis</name>
    <name type="common">cabbage seed weevil</name>
    <dbReference type="NCBI Taxonomy" id="467358"/>
    <lineage>
        <taxon>Eukaryota</taxon>
        <taxon>Metazoa</taxon>
        <taxon>Ecdysozoa</taxon>
        <taxon>Arthropoda</taxon>
        <taxon>Hexapoda</taxon>
        <taxon>Insecta</taxon>
        <taxon>Pterygota</taxon>
        <taxon>Neoptera</taxon>
        <taxon>Endopterygota</taxon>
        <taxon>Coleoptera</taxon>
        <taxon>Polyphaga</taxon>
        <taxon>Cucujiformia</taxon>
        <taxon>Curculionidae</taxon>
        <taxon>Ceutorhynchinae</taxon>
        <taxon>Ceutorhynchus</taxon>
    </lineage>
</organism>
<dbReference type="GO" id="GO:0007623">
    <property type="term" value="P:circadian rhythm"/>
    <property type="evidence" value="ECO:0007669"/>
    <property type="project" value="UniProtKB-ARBA"/>
</dbReference>
<name>A0A9P0DGV4_9CUCU</name>
<dbReference type="PANTHER" id="PTHR11008">
    <property type="entry name" value="PROTEIN TAKEOUT-LIKE PROTEIN"/>
    <property type="match status" value="1"/>
</dbReference>
<evidence type="ECO:0000313" key="5">
    <source>
        <dbReference type="EMBL" id="CAH1126010.1"/>
    </source>
</evidence>
<evidence type="ECO:0000256" key="2">
    <source>
        <dbReference type="ARBA" id="ARBA00023108"/>
    </source>
</evidence>
<dbReference type="Gene3D" id="3.15.10.30">
    <property type="entry name" value="Haemolymph juvenile hormone binding protein"/>
    <property type="match status" value="1"/>
</dbReference>
<dbReference type="GO" id="GO:0005615">
    <property type="term" value="C:extracellular space"/>
    <property type="evidence" value="ECO:0007669"/>
    <property type="project" value="TreeGrafter"/>
</dbReference>
<dbReference type="AlphaFoldDB" id="A0A9P0DGV4"/>
<keyword evidence="1 4" id="KW-0732">Signal</keyword>
<keyword evidence="2" id="KW-0090">Biological rhythms</keyword>
<sequence>MLFQTIVLVLSCSVVIIAAGKGPTGLPTYIKPCNANDPELNKCFAEHAKEAVPFLVKGDKKYNVHALDPLFLERVDLRPNNQIILKLQKVKILGLGGLKIKEANVDLKKRHIKLTMSVSKLDVFAQYNMSGQIRVIPIHGQGPMEIKFTDANLVYAFDYNLEVRKDSKTYLGDIKPSIDFQVKSAHFLFGNLFDGNKQISDSTHEVLNKNWQDVMNIFGDPIAECIQEIATTLIKALLYPVSFDKIFSTN</sequence>
<evidence type="ECO:0000256" key="1">
    <source>
        <dbReference type="ARBA" id="ARBA00022729"/>
    </source>
</evidence>
<comment type="similarity">
    <text evidence="3">Belongs to the TO family.</text>
</comment>
<dbReference type="InterPro" id="IPR038606">
    <property type="entry name" value="To_sf"/>
</dbReference>
<gene>
    <name evidence="5" type="ORF">CEUTPL_LOCUS4890</name>
</gene>
<proteinExistence type="inferred from homology"/>
<evidence type="ECO:0000256" key="4">
    <source>
        <dbReference type="SAM" id="SignalP"/>
    </source>
</evidence>
<protein>
    <submittedName>
        <fullName evidence="5">Uncharacterized protein</fullName>
    </submittedName>
</protein>
<dbReference type="InterPro" id="IPR010562">
    <property type="entry name" value="Haemolymph_juvenile_hormone-bd"/>
</dbReference>
<dbReference type="OrthoDB" id="8194225at2759"/>
<reference evidence="5" key="1">
    <citation type="submission" date="2022-01" db="EMBL/GenBank/DDBJ databases">
        <authorList>
            <person name="King R."/>
        </authorList>
    </citation>
    <scope>NUCLEOTIDE SEQUENCE</scope>
</reference>
<dbReference type="FunFam" id="3.15.10.30:FF:000001">
    <property type="entry name" value="Takeout-like protein 1"/>
    <property type="match status" value="1"/>
</dbReference>
<feature type="chain" id="PRO_5040290777" evidence="4">
    <location>
        <begin position="21"/>
        <end position="250"/>
    </location>
</feature>
<dbReference type="Pfam" id="PF06585">
    <property type="entry name" value="JHBP"/>
    <property type="match status" value="1"/>
</dbReference>
<dbReference type="Proteomes" id="UP001152799">
    <property type="component" value="Chromosome 2"/>
</dbReference>
<keyword evidence="6" id="KW-1185">Reference proteome</keyword>
<dbReference type="SMART" id="SM00700">
    <property type="entry name" value="JHBP"/>
    <property type="match status" value="1"/>
</dbReference>
<feature type="signal peptide" evidence="4">
    <location>
        <begin position="1"/>
        <end position="20"/>
    </location>
</feature>
<evidence type="ECO:0000256" key="3">
    <source>
        <dbReference type="ARBA" id="ARBA00060902"/>
    </source>
</evidence>
<accession>A0A9P0DGV4</accession>